<protein>
    <recommendedName>
        <fullName evidence="9">4,4'-diaponeurosporenoate glycosyltransferase</fullName>
    </recommendedName>
</protein>
<dbReference type="CDD" id="cd02522">
    <property type="entry name" value="GT_2_like_a"/>
    <property type="match status" value="1"/>
</dbReference>
<evidence type="ECO:0000256" key="4">
    <source>
        <dbReference type="ARBA" id="ARBA00022679"/>
    </source>
</evidence>
<evidence type="ECO:0000256" key="5">
    <source>
        <dbReference type="ARBA" id="ARBA00023136"/>
    </source>
</evidence>
<proteinExistence type="inferred from homology"/>
<comment type="subcellular location">
    <subcellularLocation>
        <location evidence="1">Cell membrane</location>
    </subcellularLocation>
</comment>
<evidence type="ECO:0000256" key="8">
    <source>
        <dbReference type="ARBA" id="ARBA00038120"/>
    </source>
</evidence>
<comment type="caution">
    <text evidence="11">The sequence shown here is derived from an EMBL/GenBank/DDBJ whole genome shotgun (WGS) entry which is preliminary data.</text>
</comment>
<evidence type="ECO:0000256" key="6">
    <source>
        <dbReference type="ARBA" id="ARBA00037281"/>
    </source>
</evidence>
<dbReference type="PANTHER" id="PTHR43646:SF2">
    <property type="entry name" value="GLYCOSYLTRANSFERASE 2-LIKE DOMAIN-CONTAINING PROTEIN"/>
    <property type="match status" value="1"/>
</dbReference>
<comment type="pathway">
    <text evidence="7">Carotenoid biosynthesis; staphyloxanthin biosynthesis; staphyloxanthin from farnesyl diphosphate: step 4/5.</text>
</comment>
<accession>A0A844GUA2</accession>
<dbReference type="InterPro" id="IPR026461">
    <property type="entry name" value="Trfase_2_rSAM/seldom_assoc"/>
</dbReference>
<sequence length="232" mass="26492">MNLPLKISIIIPVINEEKMLLKTIPILKQYPYVEILFVDGGSQDNTIKLIHQAGFKCLSSPILNRSYQMNLGAESAQGDILLFLHGDTILPHNFPQIIIDIVSNSNFIAGAFLLKIDSDKIIFRLLEIMIKMRSHLFSLPYGDQGIFIKKKIFEKIGGFKNLAIMEDFELIKRLNKKGKIYISSEAVITSARRWEKLGIFKTTLINQLIIIGYYLGINTKKLANFYRQIKSN</sequence>
<feature type="domain" description="Glycosyltransferase 2-like" evidence="10">
    <location>
        <begin position="8"/>
        <end position="136"/>
    </location>
</feature>
<dbReference type="InterPro" id="IPR029044">
    <property type="entry name" value="Nucleotide-diphossugar_trans"/>
</dbReference>
<name>A0A844GUA2_9CHRO</name>
<gene>
    <name evidence="11" type="ORF">GGC33_12025</name>
</gene>
<evidence type="ECO:0000256" key="1">
    <source>
        <dbReference type="ARBA" id="ARBA00004236"/>
    </source>
</evidence>
<dbReference type="PANTHER" id="PTHR43646">
    <property type="entry name" value="GLYCOSYLTRANSFERASE"/>
    <property type="match status" value="1"/>
</dbReference>
<dbReference type="SUPFAM" id="SSF53448">
    <property type="entry name" value="Nucleotide-diphospho-sugar transferases"/>
    <property type="match status" value="1"/>
</dbReference>
<comment type="function">
    <text evidence="6">Catalyzes the glycosylation of 4,4'-diaponeurosporenoate, i.e. the esterification of glucose at the C1'' position with the carboxyl group of 4,4'-diaponeurosporenic acid, to form glycosyl-4,4'-diaponeurosporenoate. This is a step in the biosynthesis of staphyloxanthin, an orange pigment present in most staphylococci strains.</text>
</comment>
<dbReference type="InterPro" id="IPR001173">
    <property type="entry name" value="Glyco_trans_2-like"/>
</dbReference>
<dbReference type="Gene3D" id="3.90.550.10">
    <property type="entry name" value="Spore Coat Polysaccharide Biosynthesis Protein SpsA, Chain A"/>
    <property type="match status" value="1"/>
</dbReference>
<keyword evidence="2" id="KW-1003">Cell membrane</keyword>
<dbReference type="AlphaFoldDB" id="A0A844GUA2"/>
<dbReference type="Proteomes" id="UP000437131">
    <property type="component" value="Unassembled WGS sequence"/>
</dbReference>
<dbReference type="NCBIfam" id="TIGR04283">
    <property type="entry name" value="glyco_like_mftF"/>
    <property type="match status" value="1"/>
</dbReference>
<evidence type="ECO:0000256" key="3">
    <source>
        <dbReference type="ARBA" id="ARBA00022676"/>
    </source>
</evidence>
<evidence type="ECO:0000313" key="12">
    <source>
        <dbReference type="Proteomes" id="UP000437131"/>
    </source>
</evidence>
<reference evidence="11 12" key="1">
    <citation type="submission" date="2019-11" db="EMBL/GenBank/DDBJ databases">
        <title>Isolation of a new High Light Tolerant Cyanobacteria.</title>
        <authorList>
            <person name="Dobson Z."/>
            <person name="Vaughn N."/>
            <person name="Vaughn M."/>
            <person name="Fromme P."/>
            <person name="Mazor Y."/>
        </authorList>
    </citation>
    <scope>NUCLEOTIDE SEQUENCE [LARGE SCALE GENOMIC DNA]</scope>
    <source>
        <strain evidence="11 12">0216</strain>
    </source>
</reference>
<comment type="similarity">
    <text evidence="8">Belongs to the glycosyltransferase 2 family. CrtQ subfamily.</text>
</comment>
<evidence type="ECO:0000259" key="10">
    <source>
        <dbReference type="Pfam" id="PF00535"/>
    </source>
</evidence>
<dbReference type="RefSeq" id="WP_155084156.1">
    <property type="nucleotide sequence ID" value="NZ_WMIA01000015.1"/>
</dbReference>
<organism evidence="11 12">
    <name type="scientific">Cyanobacterium aponinum 0216</name>
    <dbReference type="NCBI Taxonomy" id="2676140"/>
    <lineage>
        <taxon>Bacteria</taxon>
        <taxon>Bacillati</taxon>
        <taxon>Cyanobacteriota</taxon>
        <taxon>Cyanophyceae</taxon>
        <taxon>Oscillatoriophycideae</taxon>
        <taxon>Chroococcales</taxon>
        <taxon>Geminocystaceae</taxon>
        <taxon>Cyanobacterium</taxon>
    </lineage>
</organism>
<evidence type="ECO:0000313" key="11">
    <source>
        <dbReference type="EMBL" id="MTF39650.1"/>
    </source>
</evidence>
<dbReference type="Pfam" id="PF00535">
    <property type="entry name" value="Glycos_transf_2"/>
    <property type="match status" value="1"/>
</dbReference>
<dbReference type="GO" id="GO:0005886">
    <property type="term" value="C:plasma membrane"/>
    <property type="evidence" value="ECO:0007669"/>
    <property type="project" value="UniProtKB-SubCell"/>
</dbReference>
<evidence type="ECO:0000256" key="7">
    <source>
        <dbReference type="ARBA" id="ARBA00037904"/>
    </source>
</evidence>
<keyword evidence="3" id="KW-0328">Glycosyltransferase</keyword>
<keyword evidence="4 11" id="KW-0808">Transferase</keyword>
<dbReference type="GO" id="GO:0016757">
    <property type="term" value="F:glycosyltransferase activity"/>
    <property type="evidence" value="ECO:0007669"/>
    <property type="project" value="UniProtKB-KW"/>
</dbReference>
<evidence type="ECO:0000256" key="2">
    <source>
        <dbReference type="ARBA" id="ARBA00022475"/>
    </source>
</evidence>
<evidence type="ECO:0000256" key="9">
    <source>
        <dbReference type="ARBA" id="ARBA00040345"/>
    </source>
</evidence>
<keyword evidence="5" id="KW-0472">Membrane</keyword>
<dbReference type="EMBL" id="WMIA01000015">
    <property type="protein sequence ID" value="MTF39650.1"/>
    <property type="molecule type" value="Genomic_DNA"/>
</dbReference>